<dbReference type="RefSeq" id="WP_090706341.1">
    <property type="nucleotide sequence ID" value="NZ_FNHH01000028.1"/>
</dbReference>
<keyword evidence="3" id="KW-1185">Reference proteome</keyword>
<keyword evidence="1" id="KW-0812">Transmembrane</keyword>
<keyword evidence="1" id="KW-0472">Membrane</keyword>
<proteinExistence type="predicted"/>
<dbReference type="Pfam" id="PF19540">
    <property type="entry name" value="DUF6064"/>
    <property type="match status" value="1"/>
</dbReference>
<dbReference type="OrthoDB" id="1437042at2"/>
<reference evidence="3" key="1">
    <citation type="submission" date="2016-10" db="EMBL/GenBank/DDBJ databases">
        <authorList>
            <person name="Varghese N."/>
            <person name="Submissions S."/>
        </authorList>
    </citation>
    <scope>NUCLEOTIDE SEQUENCE [LARGE SCALE GENOMIC DNA]</scope>
    <source>
        <strain evidence="3">DSM 24536</strain>
    </source>
</reference>
<evidence type="ECO:0000256" key="1">
    <source>
        <dbReference type="SAM" id="Phobius"/>
    </source>
</evidence>
<feature type="transmembrane region" description="Helical" evidence="1">
    <location>
        <begin position="166"/>
        <end position="185"/>
    </location>
</feature>
<accession>A0A1G9X2X5</accession>
<gene>
    <name evidence="2" type="ORF">SAMN05421813_12822</name>
</gene>
<evidence type="ECO:0000313" key="3">
    <source>
        <dbReference type="Proteomes" id="UP000199226"/>
    </source>
</evidence>
<dbReference type="EMBL" id="FNHH01000028">
    <property type="protein sequence ID" value="SDM90723.1"/>
    <property type="molecule type" value="Genomic_DNA"/>
</dbReference>
<feature type="transmembrane region" description="Helical" evidence="1">
    <location>
        <begin position="21"/>
        <end position="39"/>
    </location>
</feature>
<dbReference type="Proteomes" id="UP000199226">
    <property type="component" value="Unassembled WGS sequence"/>
</dbReference>
<evidence type="ECO:0000313" key="2">
    <source>
        <dbReference type="EMBL" id="SDM90723.1"/>
    </source>
</evidence>
<feature type="transmembrane region" description="Helical" evidence="1">
    <location>
        <begin position="77"/>
        <end position="97"/>
    </location>
</feature>
<keyword evidence="1" id="KW-1133">Transmembrane helix</keyword>
<dbReference type="STRING" id="990371.SAMN05421813_12822"/>
<feature type="transmembrane region" description="Helical" evidence="1">
    <location>
        <begin position="109"/>
        <end position="130"/>
    </location>
</feature>
<organism evidence="2 3">
    <name type="scientific">Daejeonella rubra</name>
    <dbReference type="NCBI Taxonomy" id="990371"/>
    <lineage>
        <taxon>Bacteria</taxon>
        <taxon>Pseudomonadati</taxon>
        <taxon>Bacteroidota</taxon>
        <taxon>Sphingobacteriia</taxon>
        <taxon>Sphingobacteriales</taxon>
        <taxon>Sphingobacteriaceae</taxon>
        <taxon>Daejeonella</taxon>
    </lineage>
</organism>
<protein>
    <submittedName>
        <fullName evidence="2">Uncharacterized protein</fullName>
    </submittedName>
</protein>
<feature type="transmembrane region" description="Helical" evidence="1">
    <location>
        <begin position="136"/>
        <end position="159"/>
    </location>
</feature>
<name>A0A1G9X2X5_9SPHI</name>
<sequence>MKIPFTTEHFFEIFEKYNLEIFPVQLIILILGILSAIILHSKIKSKNKLIGGFLGALWLWIGIAYHFAYFTEINKTAYVFGGLFVVQGLIFLIETFYRKKFEFEYNGKIMDHIAYFFIIFGIVLYPILIYVLEGSLIRTITIGLPCPSTILTFGFLILTKPKFSKYIVIIPALWTIVGTSAAFNFGVYPDYFMPVSALTSIVYLIARKKE</sequence>
<feature type="transmembrane region" description="Helical" evidence="1">
    <location>
        <begin position="51"/>
        <end position="71"/>
    </location>
</feature>
<dbReference type="AlphaFoldDB" id="A0A1G9X2X5"/>
<dbReference type="InterPro" id="IPR045708">
    <property type="entry name" value="DUF6064"/>
</dbReference>